<keyword evidence="4" id="KW-1185">Reference proteome</keyword>
<evidence type="ECO:0000256" key="1">
    <source>
        <dbReference type="SAM" id="MobiDB-lite"/>
    </source>
</evidence>
<evidence type="ECO:0000313" key="4">
    <source>
        <dbReference type="Proteomes" id="UP000644727"/>
    </source>
</evidence>
<protein>
    <submittedName>
        <fullName evidence="3">Uncharacterized protein</fullName>
    </submittedName>
</protein>
<feature type="region of interest" description="Disordered" evidence="1">
    <location>
        <begin position="61"/>
        <end position="124"/>
    </location>
</feature>
<feature type="compositionally biased region" description="Basic and acidic residues" evidence="1">
    <location>
        <begin position="105"/>
        <end position="124"/>
    </location>
</feature>
<gene>
    <name evidence="3" type="ORF">IOE58_00675</name>
</gene>
<name>A0ABR9VZZ3_9MICO</name>
<organism evidence="3 4">
    <name type="scientific">Brachybacterium epidermidis</name>
    <dbReference type="NCBI Taxonomy" id="2781983"/>
    <lineage>
        <taxon>Bacteria</taxon>
        <taxon>Bacillati</taxon>
        <taxon>Actinomycetota</taxon>
        <taxon>Actinomycetes</taxon>
        <taxon>Micrococcales</taxon>
        <taxon>Dermabacteraceae</taxon>
        <taxon>Brachybacterium</taxon>
    </lineage>
</organism>
<accession>A0ABR9VZZ3</accession>
<comment type="caution">
    <text evidence="3">The sequence shown here is derived from an EMBL/GenBank/DDBJ whole genome shotgun (WGS) entry which is preliminary data.</text>
</comment>
<reference evidence="3 4" key="1">
    <citation type="submission" date="2020-10" db="EMBL/GenBank/DDBJ databases">
        <title>Draft genome and description of Brachybacterium epidermidis sp nov.</title>
        <authorList>
            <person name="Boxberger M."/>
            <person name="La Scola B."/>
        </authorList>
    </citation>
    <scope>NUCLEOTIDE SEQUENCE [LARGE SCALE GENOMIC DNA]</scope>
    <source>
        <strain evidence="3 4">Marseille-Q2903</strain>
    </source>
</reference>
<keyword evidence="2" id="KW-0472">Membrane</keyword>
<feature type="compositionally biased region" description="Basic and acidic residues" evidence="1">
    <location>
        <begin position="64"/>
        <end position="93"/>
    </location>
</feature>
<dbReference type="EMBL" id="JADEYR010000001">
    <property type="protein sequence ID" value="MBE9402780.1"/>
    <property type="molecule type" value="Genomic_DNA"/>
</dbReference>
<evidence type="ECO:0000313" key="3">
    <source>
        <dbReference type="EMBL" id="MBE9402780.1"/>
    </source>
</evidence>
<proteinExistence type="predicted"/>
<keyword evidence="2" id="KW-1133">Transmembrane helix</keyword>
<dbReference type="Proteomes" id="UP000644727">
    <property type="component" value="Unassembled WGS sequence"/>
</dbReference>
<keyword evidence="2" id="KW-0812">Transmembrane</keyword>
<feature type="transmembrane region" description="Helical" evidence="2">
    <location>
        <begin position="30"/>
        <end position="50"/>
    </location>
</feature>
<evidence type="ECO:0000256" key="2">
    <source>
        <dbReference type="SAM" id="Phobius"/>
    </source>
</evidence>
<dbReference type="RefSeq" id="WP_193864501.1">
    <property type="nucleotide sequence ID" value="NZ_JADEYR010000001.1"/>
</dbReference>
<sequence>MSPALVITELVLAAPTPSDGEEFTPVSVSPGLPGFFATFVLAALLVLLLVDMARRVRRVQAAGRVRERYEAQERRDRAEEQRDGAGAESREVDPGTDPVDGTHTAGERGAGESEDDPRPPSDLR</sequence>